<evidence type="ECO:0000313" key="3">
    <source>
        <dbReference type="Proteomes" id="UP001286313"/>
    </source>
</evidence>
<comment type="caution">
    <text evidence="2">The sequence shown here is derived from an EMBL/GenBank/DDBJ whole genome shotgun (WGS) entry which is preliminary data.</text>
</comment>
<evidence type="ECO:0000313" key="2">
    <source>
        <dbReference type="EMBL" id="KAK3875477.1"/>
    </source>
</evidence>
<protein>
    <submittedName>
        <fullName evidence="2">Uncharacterized protein</fullName>
    </submittedName>
</protein>
<keyword evidence="3" id="KW-1185">Reference proteome</keyword>
<name>A0AAE1FLP9_PETCI</name>
<dbReference type="EMBL" id="JAWQEG010001963">
    <property type="protein sequence ID" value="KAK3875477.1"/>
    <property type="molecule type" value="Genomic_DNA"/>
</dbReference>
<sequence>MAIRSKEVRDGNKVKRDVTTDPTYPYSCPVQPSSVVQPNLTLLLSYPPYPAQPHSSVVLSCPAQHYTHIPP</sequence>
<evidence type="ECO:0000256" key="1">
    <source>
        <dbReference type="SAM" id="MobiDB-lite"/>
    </source>
</evidence>
<feature type="region of interest" description="Disordered" evidence="1">
    <location>
        <begin position="1"/>
        <end position="25"/>
    </location>
</feature>
<reference evidence="2" key="1">
    <citation type="submission" date="2023-10" db="EMBL/GenBank/DDBJ databases">
        <title>Genome assemblies of two species of porcelain crab, Petrolisthes cinctipes and Petrolisthes manimaculis (Anomura: Porcellanidae).</title>
        <authorList>
            <person name="Angst P."/>
        </authorList>
    </citation>
    <scope>NUCLEOTIDE SEQUENCE</scope>
    <source>
        <strain evidence="2">PB745_01</strain>
        <tissue evidence="2">Gill</tissue>
    </source>
</reference>
<gene>
    <name evidence="2" type="ORF">Pcinc_019661</name>
</gene>
<dbReference type="Proteomes" id="UP001286313">
    <property type="component" value="Unassembled WGS sequence"/>
</dbReference>
<dbReference type="AlphaFoldDB" id="A0AAE1FLP9"/>
<organism evidence="2 3">
    <name type="scientific">Petrolisthes cinctipes</name>
    <name type="common">Flat porcelain crab</name>
    <dbReference type="NCBI Taxonomy" id="88211"/>
    <lineage>
        <taxon>Eukaryota</taxon>
        <taxon>Metazoa</taxon>
        <taxon>Ecdysozoa</taxon>
        <taxon>Arthropoda</taxon>
        <taxon>Crustacea</taxon>
        <taxon>Multicrustacea</taxon>
        <taxon>Malacostraca</taxon>
        <taxon>Eumalacostraca</taxon>
        <taxon>Eucarida</taxon>
        <taxon>Decapoda</taxon>
        <taxon>Pleocyemata</taxon>
        <taxon>Anomura</taxon>
        <taxon>Galatheoidea</taxon>
        <taxon>Porcellanidae</taxon>
        <taxon>Petrolisthes</taxon>
    </lineage>
</organism>
<proteinExistence type="predicted"/>
<accession>A0AAE1FLP9</accession>
<feature type="compositionally biased region" description="Basic and acidic residues" evidence="1">
    <location>
        <begin position="1"/>
        <end position="19"/>
    </location>
</feature>